<dbReference type="AlphaFoldDB" id="Q248E7"/>
<protein>
    <submittedName>
        <fullName evidence="2">Cyclic nucleotide-binding domain protein</fullName>
    </submittedName>
</protein>
<keyword evidence="3" id="KW-1185">Reference proteome</keyword>
<dbReference type="PANTHER" id="PTHR23011">
    <property type="entry name" value="CYCLIC NUCLEOTIDE-BINDING DOMAIN CONTAINING PROTEIN"/>
    <property type="match status" value="1"/>
</dbReference>
<evidence type="ECO:0000313" key="3">
    <source>
        <dbReference type="Proteomes" id="UP000009168"/>
    </source>
</evidence>
<feature type="domain" description="Cyclic nucleotide-binding" evidence="1">
    <location>
        <begin position="387"/>
        <end position="557"/>
    </location>
</feature>
<dbReference type="InterPro" id="IPR000595">
    <property type="entry name" value="cNMP-bd_dom"/>
</dbReference>
<accession>Q248E7</accession>
<evidence type="ECO:0000313" key="2">
    <source>
        <dbReference type="EMBL" id="EAS04098.2"/>
    </source>
</evidence>
<dbReference type="PANTHER" id="PTHR23011:SF28">
    <property type="entry name" value="CYCLIC NUCLEOTIDE-BINDING DOMAIN CONTAINING PROTEIN"/>
    <property type="match status" value="1"/>
</dbReference>
<dbReference type="InParanoid" id="Q248E7"/>
<name>Q248E7_TETTS</name>
<dbReference type="GeneID" id="7830942"/>
<proteinExistence type="predicted"/>
<dbReference type="PROSITE" id="PS50042">
    <property type="entry name" value="CNMP_BINDING_3"/>
    <property type="match status" value="1"/>
</dbReference>
<dbReference type="KEGG" id="tet:TTHERM_00532200"/>
<dbReference type="EMBL" id="GG662455">
    <property type="protein sequence ID" value="EAS04098.2"/>
    <property type="molecule type" value="Genomic_DNA"/>
</dbReference>
<dbReference type="InterPro" id="IPR018490">
    <property type="entry name" value="cNMP-bd_dom_sf"/>
</dbReference>
<gene>
    <name evidence="2" type="ORF">TTHERM_00532200</name>
</gene>
<dbReference type="SUPFAM" id="SSF51206">
    <property type="entry name" value="cAMP-binding domain-like"/>
    <property type="match status" value="2"/>
</dbReference>
<sequence length="1058" mass="123364">MNREYQSADRALQNQNKETFKLVINQAKQISDEQEYHQSRLETKNTTMFSFQDQSAINKSSNENSNNEKITLFSPPPLSQKDGQAFFQPIKQNKNHFQLKLKPLVVPITKRQNSQDQLPQSFNQITSPERQLTFQKQNSIICQELVQQQFQSIQKLQAYQNEGNDEVSSPNKNKLQLLIEKQVIDFSSEEDVNWIIRIAKKSHKTKMELAYFRKFAYQFQVLEECLKNLEKDNISQEIFNQFKLMMYNPNRIIQKIEEAFYIVLRGSLVQKEKVINDNSESQDQNIICANNLADDIDSGFQIQEFQQSNTDIFEDQEKYTTIKRYLPGDCFGDIRLDNNQFSRKPIIFTESECCIIEITKEGIQSILAKYKASELQESIDFFKSFSFFQDIPDYIIMKMIQSSLLKQFIRGDVVFQESDLVENIYFIKNGDVEISKLIDIEANQDTTTVTNKNQQIIIPLISSSSQIQSPLIKKKNKEVSPLKHNLILKKRIQLKILTQNSYFGQEEILQKIAKRESKAKVLSQQAQIYAINSTNFMTLIQKYSQLQKLIEENSLKEIAEQERKTLIKKVQGKIQSNDRFDQTFKFSQKSIYQTTGNTPKSQRDLKSPFLRHKSNILIEKSNTGRGMSQQFSSLVFDNNNKIAVNSNSHSNIYIPLQSQNTLEEIEMLPTSYKYNTKTMPNSNKNSPRLFKMESYLVSPNKRQLSQARLNQEIFSDLCEDHQQQSQTERKNISLNRLQSKVLNSEYTSPIFKKQISKANLSPQLIKLNSGQQDCSDNFHSASQRALNQNQSVYKQQPSKSITNFKAFDYNSQKKGNIFDQNGNPILMVQFNTDLDTQTNLFQQNSKQQKDEYSLQTQTLQNKKINLKAIFKSPLGKAKKNDRVRSQVQIDESLEKQQTIRNNDIQDKNQKIYYDLSPIKKEILSSLIEKHKLNKFDQGNHYIKHVSPLKQLPTHPEILSNIPKKFWKENQKIMEQNEIMVKSGSNINKRIYQRAGRKSDLPVHSYVDRNMEQIMQIARQQIQISPRLKNQNNEEFCSLNIGQINVQNLEQQMKCIQQK</sequence>
<reference evidence="3" key="1">
    <citation type="journal article" date="2006" name="PLoS Biol.">
        <title>Macronuclear genome sequence of the ciliate Tetrahymena thermophila, a model eukaryote.</title>
        <authorList>
            <person name="Eisen J.A."/>
            <person name="Coyne R.S."/>
            <person name="Wu M."/>
            <person name="Wu D."/>
            <person name="Thiagarajan M."/>
            <person name="Wortman J.R."/>
            <person name="Badger J.H."/>
            <person name="Ren Q."/>
            <person name="Amedeo P."/>
            <person name="Jones K.M."/>
            <person name="Tallon L.J."/>
            <person name="Delcher A.L."/>
            <person name="Salzberg S.L."/>
            <person name="Silva J.C."/>
            <person name="Haas B.J."/>
            <person name="Majoros W.H."/>
            <person name="Farzad M."/>
            <person name="Carlton J.M."/>
            <person name="Smith R.K. Jr."/>
            <person name="Garg J."/>
            <person name="Pearlman R.E."/>
            <person name="Karrer K.M."/>
            <person name="Sun L."/>
            <person name="Manning G."/>
            <person name="Elde N.C."/>
            <person name="Turkewitz A.P."/>
            <person name="Asai D.J."/>
            <person name="Wilkes D.E."/>
            <person name="Wang Y."/>
            <person name="Cai H."/>
            <person name="Collins K."/>
            <person name="Stewart B.A."/>
            <person name="Lee S.R."/>
            <person name="Wilamowska K."/>
            <person name="Weinberg Z."/>
            <person name="Ruzzo W.L."/>
            <person name="Wloga D."/>
            <person name="Gaertig J."/>
            <person name="Frankel J."/>
            <person name="Tsao C.-C."/>
            <person name="Gorovsky M.A."/>
            <person name="Keeling P.J."/>
            <person name="Waller R.F."/>
            <person name="Patron N.J."/>
            <person name="Cherry J.M."/>
            <person name="Stover N.A."/>
            <person name="Krieger C.J."/>
            <person name="del Toro C."/>
            <person name="Ryder H.F."/>
            <person name="Williamson S.C."/>
            <person name="Barbeau R.A."/>
            <person name="Hamilton E.P."/>
            <person name="Orias E."/>
        </authorList>
    </citation>
    <scope>NUCLEOTIDE SEQUENCE [LARGE SCALE GENOMIC DNA]</scope>
    <source>
        <strain evidence="3">SB210</strain>
    </source>
</reference>
<dbReference type="RefSeq" id="XP_001024343.2">
    <property type="nucleotide sequence ID" value="XM_001024343.2"/>
</dbReference>
<evidence type="ECO:0000259" key="1">
    <source>
        <dbReference type="PROSITE" id="PS50042"/>
    </source>
</evidence>
<dbReference type="Gene3D" id="2.60.120.10">
    <property type="entry name" value="Jelly Rolls"/>
    <property type="match status" value="2"/>
</dbReference>
<dbReference type="Proteomes" id="UP000009168">
    <property type="component" value="Unassembled WGS sequence"/>
</dbReference>
<organism evidence="2 3">
    <name type="scientific">Tetrahymena thermophila (strain SB210)</name>
    <dbReference type="NCBI Taxonomy" id="312017"/>
    <lineage>
        <taxon>Eukaryota</taxon>
        <taxon>Sar</taxon>
        <taxon>Alveolata</taxon>
        <taxon>Ciliophora</taxon>
        <taxon>Intramacronucleata</taxon>
        <taxon>Oligohymenophorea</taxon>
        <taxon>Hymenostomatida</taxon>
        <taxon>Tetrahymenina</taxon>
        <taxon>Tetrahymenidae</taxon>
        <taxon>Tetrahymena</taxon>
    </lineage>
</organism>
<dbReference type="HOGENOM" id="CLU_280985_0_0_1"/>
<dbReference type="OrthoDB" id="289424at2759"/>
<dbReference type="InterPro" id="IPR014710">
    <property type="entry name" value="RmlC-like_jellyroll"/>
</dbReference>